<name>A0A191UXP9_9ACTN</name>
<dbReference type="EMBL" id="CP015866">
    <property type="protein sequence ID" value="ANJ07514.1"/>
    <property type="molecule type" value="Genomic_DNA"/>
</dbReference>
<accession>A0A191UXP9</accession>
<protein>
    <submittedName>
        <fullName evidence="1">Uncharacterized protein</fullName>
    </submittedName>
</protein>
<dbReference type="AlphaFoldDB" id="A0A191UXP9"/>
<evidence type="ECO:0000313" key="2">
    <source>
        <dbReference type="Proteomes" id="UP000078468"/>
    </source>
</evidence>
<dbReference type="Proteomes" id="UP000078468">
    <property type="component" value="Chromosome"/>
</dbReference>
<dbReference type="KEGG" id="spav:Spa2297_11175"/>
<dbReference type="RefSeq" id="WP_064727891.1">
    <property type="nucleotide sequence ID" value="NZ_BMRX01000005.1"/>
</dbReference>
<gene>
    <name evidence="1" type="ORF">Spa2297_11175</name>
</gene>
<dbReference type="GeneID" id="91305448"/>
<organism evidence="1 2">
    <name type="scientific">Streptomyces parvulus</name>
    <dbReference type="NCBI Taxonomy" id="146923"/>
    <lineage>
        <taxon>Bacteria</taxon>
        <taxon>Bacillati</taxon>
        <taxon>Actinomycetota</taxon>
        <taxon>Actinomycetes</taxon>
        <taxon>Kitasatosporales</taxon>
        <taxon>Streptomycetaceae</taxon>
        <taxon>Streptomyces</taxon>
    </lineage>
</organism>
<sequence>MAAEEHPEGYAGHGGDAGGGYDALMAAITGETLPPDADSGDRRAYGSAAADVALLREQLGLIGTALSDPPPGLRARQAPPARPRRRFLAPALGALAVACAGALVAGLGWLGAQGGGGAFDDAAGKGVAGDEGAGSAASGVAFGSPRYLACARLVAEGTVTGAESVPGTGRHRITLDVTRAYKADGPGERGGEPVTFVLDDATARLARGDRVLIGIPRYGDTPDTVITGRRAVAAEAAVIRASLAESRTLTCD</sequence>
<proteinExistence type="predicted"/>
<reference evidence="1 2" key="1">
    <citation type="submission" date="2016-05" db="EMBL/GenBank/DDBJ databases">
        <title>Non-Contiguous Finished Genome Sequence of Streptomyces parvulus 2297 Integrated Site-Specifically with Actinophage R4.</title>
        <authorList>
            <person name="Nishizawa T."/>
            <person name="Miura T."/>
            <person name="Harada C."/>
            <person name="Guo Y."/>
            <person name="Narisawa K."/>
            <person name="Ohta H."/>
            <person name="Takahashi H."/>
            <person name="Shirai M."/>
        </authorList>
    </citation>
    <scope>NUCLEOTIDE SEQUENCE [LARGE SCALE GENOMIC DNA]</scope>
    <source>
        <strain evidence="1 2">2297</strain>
    </source>
</reference>
<evidence type="ECO:0000313" key="1">
    <source>
        <dbReference type="EMBL" id="ANJ07514.1"/>
    </source>
</evidence>